<dbReference type="InterPro" id="IPR010982">
    <property type="entry name" value="Lambda_DNA-bd_dom_sf"/>
</dbReference>
<dbReference type="SUPFAM" id="SSF47413">
    <property type="entry name" value="lambda repressor-like DNA-binding domains"/>
    <property type="match status" value="1"/>
</dbReference>
<dbReference type="InterPro" id="IPR028082">
    <property type="entry name" value="Peripla_BP_I"/>
</dbReference>
<evidence type="ECO:0000259" key="4">
    <source>
        <dbReference type="PROSITE" id="PS50932"/>
    </source>
</evidence>
<dbReference type="EMBL" id="AP022595">
    <property type="protein sequence ID" value="BBY61609.1"/>
    <property type="molecule type" value="Genomic_DNA"/>
</dbReference>
<evidence type="ECO:0000256" key="1">
    <source>
        <dbReference type="ARBA" id="ARBA00023015"/>
    </source>
</evidence>
<dbReference type="Gene3D" id="3.40.50.2300">
    <property type="match status" value="2"/>
</dbReference>
<dbReference type="SUPFAM" id="SSF53822">
    <property type="entry name" value="Periplasmic binding protein-like I"/>
    <property type="match status" value="1"/>
</dbReference>
<dbReference type="SMART" id="SM00354">
    <property type="entry name" value="HTH_LACI"/>
    <property type="match status" value="1"/>
</dbReference>
<evidence type="ECO:0000313" key="6">
    <source>
        <dbReference type="Proteomes" id="UP000466445"/>
    </source>
</evidence>
<protein>
    <submittedName>
        <fullName evidence="5">LacI family transcriptional regulator</fullName>
    </submittedName>
</protein>
<sequence>MSRNRATTADVARAAGVSKATVSYVLNDVAHHSISARTRAAVMKAVRDLDYTPNRAARSLATGNTHLIVTVIPDNALRHLGLLIGGVLGAELSKFGIVSVIHQEGPGSRAVVDVIAELLPTVVFAMDELAPEVAAQLRMFGTETISLSGLASSDPTYQEPQSAAQMAHLIARGHREIAYALPDGIELDWLANPRMDTARRVARSAGIPDPPAQRIPQHESRIARIVESWHQAGITAVCCYNDEVAFRVLRGVSVAGLSCPADVAVIGVDDIPLAPFAHPPLTSVAVPEHTRVAILVNLIVAAARGLPIPDTSVPDDAVVVHRRQST</sequence>
<dbReference type="KEGG" id="msar:MSAR_47450"/>
<keyword evidence="2" id="KW-0238">DNA-binding</keyword>
<accession>A0A7I7SZI4</accession>
<evidence type="ECO:0000313" key="5">
    <source>
        <dbReference type="EMBL" id="BBY61609.1"/>
    </source>
</evidence>
<feature type="domain" description="HTH lacI-type" evidence="4">
    <location>
        <begin position="6"/>
        <end position="62"/>
    </location>
</feature>
<gene>
    <name evidence="5" type="ORF">MSAR_47450</name>
</gene>
<dbReference type="GO" id="GO:0000976">
    <property type="term" value="F:transcription cis-regulatory region binding"/>
    <property type="evidence" value="ECO:0007669"/>
    <property type="project" value="TreeGrafter"/>
</dbReference>
<dbReference type="PANTHER" id="PTHR30146:SF153">
    <property type="entry name" value="LACTOSE OPERON REPRESSOR"/>
    <property type="match status" value="1"/>
</dbReference>
<dbReference type="Pfam" id="PF00356">
    <property type="entry name" value="LacI"/>
    <property type="match status" value="1"/>
</dbReference>
<proteinExistence type="predicted"/>
<dbReference type="InterPro" id="IPR046335">
    <property type="entry name" value="LacI/GalR-like_sensor"/>
</dbReference>
<reference evidence="5 6" key="1">
    <citation type="journal article" date="2019" name="Emerg. Microbes Infect.">
        <title>Comprehensive subspecies identification of 175 nontuberculous mycobacteria species based on 7547 genomic profiles.</title>
        <authorList>
            <person name="Matsumoto Y."/>
            <person name="Kinjo T."/>
            <person name="Motooka D."/>
            <person name="Nabeya D."/>
            <person name="Jung N."/>
            <person name="Uechi K."/>
            <person name="Horii T."/>
            <person name="Iida T."/>
            <person name="Fujita J."/>
            <person name="Nakamura S."/>
        </authorList>
    </citation>
    <scope>NUCLEOTIDE SEQUENCE [LARGE SCALE GENOMIC DNA]</scope>
    <source>
        <strain evidence="5 6">JCM 30395</strain>
    </source>
</reference>
<dbReference type="RefSeq" id="WP_163701100.1">
    <property type="nucleotide sequence ID" value="NZ_AP022595.1"/>
</dbReference>
<dbReference type="Proteomes" id="UP000466445">
    <property type="component" value="Chromosome"/>
</dbReference>
<dbReference type="InterPro" id="IPR000843">
    <property type="entry name" value="HTH_LacI"/>
</dbReference>
<dbReference type="Pfam" id="PF13377">
    <property type="entry name" value="Peripla_BP_3"/>
    <property type="match status" value="1"/>
</dbReference>
<keyword evidence="6" id="KW-1185">Reference proteome</keyword>
<dbReference type="PROSITE" id="PS50932">
    <property type="entry name" value="HTH_LACI_2"/>
    <property type="match status" value="1"/>
</dbReference>
<dbReference type="Gene3D" id="1.10.260.40">
    <property type="entry name" value="lambda repressor-like DNA-binding domains"/>
    <property type="match status" value="1"/>
</dbReference>
<evidence type="ECO:0000256" key="3">
    <source>
        <dbReference type="ARBA" id="ARBA00023163"/>
    </source>
</evidence>
<name>A0A7I7SZI4_9MYCO</name>
<dbReference type="CDD" id="cd01392">
    <property type="entry name" value="HTH_LacI"/>
    <property type="match status" value="1"/>
</dbReference>
<dbReference type="AlphaFoldDB" id="A0A7I7SZI4"/>
<dbReference type="GO" id="GO:0003700">
    <property type="term" value="F:DNA-binding transcription factor activity"/>
    <property type="evidence" value="ECO:0007669"/>
    <property type="project" value="TreeGrafter"/>
</dbReference>
<keyword evidence="1" id="KW-0805">Transcription regulation</keyword>
<organism evidence="5 6">
    <name type="scientific">Mycolicibacterium sarraceniae</name>
    <dbReference type="NCBI Taxonomy" id="1534348"/>
    <lineage>
        <taxon>Bacteria</taxon>
        <taxon>Bacillati</taxon>
        <taxon>Actinomycetota</taxon>
        <taxon>Actinomycetes</taxon>
        <taxon>Mycobacteriales</taxon>
        <taxon>Mycobacteriaceae</taxon>
        <taxon>Mycolicibacterium</taxon>
    </lineage>
</organism>
<evidence type="ECO:0000256" key="2">
    <source>
        <dbReference type="ARBA" id="ARBA00023125"/>
    </source>
</evidence>
<keyword evidence="3" id="KW-0804">Transcription</keyword>
<dbReference type="PANTHER" id="PTHR30146">
    <property type="entry name" value="LACI-RELATED TRANSCRIPTIONAL REPRESSOR"/>
    <property type="match status" value="1"/>
</dbReference>